<sequence length="168" mass="18111">MRLRSLFPRTCAALLLSVSTLAWAGAPAAGDMAPDDLGMTLSGKPVHVKDYAGKAVVISFWASWCKYCLKELPILFNIQKAAKGNLQVVAINTEDDEIFQKLSRAMRTLEIGMSYDPDETARAAYGVNGIPHLVVIGRDGKIVEVFRGYGESSLTPIVAAINKALAAQ</sequence>
<reference evidence="3 4" key="1">
    <citation type="submission" date="2022-08" db="EMBL/GenBank/DDBJ databases">
        <title>Reclassification of Massilia species as members of the genera Telluria, Duganella, Pseudoduganella, Mokoshia gen. nov. and Zemynaea gen. nov. using orthogonal and non-orthogonal genome-based approaches.</title>
        <authorList>
            <person name="Bowman J.P."/>
        </authorList>
    </citation>
    <scope>NUCLEOTIDE SEQUENCE [LARGE SCALE GENOMIC DNA]</scope>
    <source>
        <strain evidence="3 4">JCM 31316</strain>
    </source>
</reference>
<dbReference type="Gene3D" id="3.40.30.10">
    <property type="entry name" value="Glutaredoxin"/>
    <property type="match status" value="1"/>
</dbReference>
<keyword evidence="1" id="KW-0732">Signal</keyword>
<evidence type="ECO:0000313" key="3">
    <source>
        <dbReference type="EMBL" id="MCS0581450.1"/>
    </source>
</evidence>
<dbReference type="SUPFAM" id="SSF52833">
    <property type="entry name" value="Thioredoxin-like"/>
    <property type="match status" value="1"/>
</dbReference>
<evidence type="ECO:0000256" key="1">
    <source>
        <dbReference type="SAM" id="SignalP"/>
    </source>
</evidence>
<dbReference type="EMBL" id="JANUGW010000004">
    <property type="protein sequence ID" value="MCS0581450.1"/>
    <property type="molecule type" value="Genomic_DNA"/>
</dbReference>
<evidence type="ECO:0000259" key="2">
    <source>
        <dbReference type="PROSITE" id="PS51352"/>
    </source>
</evidence>
<dbReference type="CDD" id="cd02966">
    <property type="entry name" value="TlpA_like_family"/>
    <property type="match status" value="1"/>
</dbReference>
<keyword evidence="4" id="KW-1185">Reference proteome</keyword>
<name>A0ABT1ZNH3_9BURK</name>
<organism evidence="3 4">
    <name type="scientific">Massilia pinisoli</name>
    <dbReference type="NCBI Taxonomy" id="1772194"/>
    <lineage>
        <taxon>Bacteria</taxon>
        <taxon>Pseudomonadati</taxon>
        <taxon>Pseudomonadota</taxon>
        <taxon>Betaproteobacteria</taxon>
        <taxon>Burkholderiales</taxon>
        <taxon>Oxalobacteraceae</taxon>
        <taxon>Telluria group</taxon>
        <taxon>Massilia</taxon>
    </lineage>
</organism>
<comment type="caution">
    <text evidence="3">The sequence shown here is derived from an EMBL/GenBank/DDBJ whole genome shotgun (WGS) entry which is preliminary data.</text>
</comment>
<proteinExistence type="predicted"/>
<dbReference type="InterPro" id="IPR013740">
    <property type="entry name" value="Redoxin"/>
</dbReference>
<dbReference type="RefSeq" id="WP_258816048.1">
    <property type="nucleotide sequence ID" value="NZ_JANUGW010000004.1"/>
</dbReference>
<dbReference type="PANTHER" id="PTHR42852">
    <property type="entry name" value="THIOL:DISULFIDE INTERCHANGE PROTEIN DSBE"/>
    <property type="match status" value="1"/>
</dbReference>
<feature type="domain" description="Thioredoxin" evidence="2">
    <location>
        <begin position="27"/>
        <end position="166"/>
    </location>
</feature>
<dbReference type="InterPro" id="IPR036249">
    <property type="entry name" value="Thioredoxin-like_sf"/>
</dbReference>
<dbReference type="PANTHER" id="PTHR42852:SF13">
    <property type="entry name" value="PROTEIN DIPZ"/>
    <property type="match status" value="1"/>
</dbReference>
<dbReference type="InterPro" id="IPR013766">
    <property type="entry name" value="Thioredoxin_domain"/>
</dbReference>
<protein>
    <submittedName>
        <fullName evidence="3">TlpA family protein disulfide reductase</fullName>
    </submittedName>
</protein>
<dbReference type="PROSITE" id="PS51352">
    <property type="entry name" value="THIOREDOXIN_2"/>
    <property type="match status" value="1"/>
</dbReference>
<dbReference type="Proteomes" id="UP001204151">
    <property type="component" value="Unassembled WGS sequence"/>
</dbReference>
<feature type="chain" id="PRO_5046939828" evidence="1">
    <location>
        <begin position="25"/>
        <end position="168"/>
    </location>
</feature>
<dbReference type="Pfam" id="PF08534">
    <property type="entry name" value="Redoxin"/>
    <property type="match status" value="1"/>
</dbReference>
<dbReference type="InterPro" id="IPR050553">
    <property type="entry name" value="Thioredoxin_ResA/DsbE_sf"/>
</dbReference>
<evidence type="ECO:0000313" key="4">
    <source>
        <dbReference type="Proteomes" id="UP001204151"/>
    </source>
</evidence>
<accession>A0ABT1ZNH3</accession>
<gene>
    <name evidence="3" type="ORF">NX784_07595</name>
</gene>
<feature type="signal peptide" evidence="1">
    <location>
        <begin position="1"/>
        <end position="24"/>
    </location>
</feature>